<evidence type="ECO:0000256" key="5">
    <source>
        <dbReference type="SAM" id="MobiDB-lite"/>
    </source>
</evidence>
<feature type="compositionally biased region" description="Basic residues" evidence="5">
    <location>
        <begin position="112"/>
        <end position="123"/>
    </location>
</feature>
<evidence type="ECO:0000256" key="1">
    <source>
        <dbReference type="ARBA" id="ARBA00004123"/>
    </source>
</evidence>
<keyword evidence="3" id="KW-0238">DNA-binding</keyword>
<dbReference type="Pfam" id="PF00249">
    <property type="entry name" value="Myb_DNA-binding"/>
    <property type="match status" value="2"/>
</dbReference>
<dbReference type="FunFam" id="1.10.10.60:FF:000001">
    <property type="entry name" value="MYB-related transcription factor"/>
    <property type="match status" value="1"/>
</dbReference>
<feature type="domain" description="Myb-like" evidence="6">
    <location>
        <begin position="9"/>
        <end position="61"/>
    </location>
</feature>
<feature type="compositionally biased region" description="Polar residues" evidence="5">
    <location>
        <begin position="168"/>
        <end position="178"/>
    </location>
</feature>
<dbReference type="PROSITE" id="PS50090">
    <property type="entry name" value="MYB_LIKE"/>
    <property type="match status" value="2"/>
</dbReference>
<organism evidence="8 9">
    <name type="scientific">Morella rubra</name>
    <name type="common">Chinese bayberry</name>
    <dbReference type="NCBI Taxonomy" id="262757"/>
    <lineage>
        <taxon>Eukaryota</taxon>
        <taxon>Viridiplantae</taxon>
        <taxon>Streptophyta</taxon>
        <taxon>Embryophyta</taxon>
        <taxon>Tracheophyta</taxon>
        <taxon>Spermatophyta</taxon>
        <taxon>Magnoliopsida</taxon>
        <taxon>eudicotyledons</taxon>
        <taxon>Gunneridae</taxon>
        <taxon>Pentapetalae</taxon>
        <taxon>rosids</taxon>
        <taxon>fabids</taxon>
        <taxon>Fagales</taxon>
        <taxon>Myricaceae</taxon>
        <taxon>Morella</taxon>
    </lineage>
</organism>
<evidence type="ECO:0000259" key="7">
    <source>
        <dbReference type="PROSITE" id="PS51294"/>
    </source>
</evidence>
<keyword evidence="4" id="KW-0539">Nucleus</keyword>
<feature type="region of interest" description="Disordered" evidence="5">
    <location>
        <begin position="112"/>
        <end position="178"/>
    </location>
</feature>
<dbReference type="InterPro" id="IPR017930">
    <property type="entry name" value="Myb_dom"/>
</dbReference>
<dbReference type="GO" id="GO:0003677">
    <property type="term" value="F:DNA binding"/>
    <property type="evidence" value="ECO:0007669"/>
    <property type="project" value="UniProtKB-KW"/>
</dbReference>
<dbReference type="OrthoDB" id="2143914at2759"/>
<comment type="subcellular location">
    <subcellularLocation>
        <location evidence="1">Nucleus</location>
    </subcellularLocation>
</comment>
<reference evidence="8 9" key="1">
    <citation type="journal article" date="2019" name="Plant Biotechnol. J.">
        <title>The red bayberry genome and genetic basis of sex determination.</title>
        <authorList>
            <person name="Jia H.M."/>
            <person name="Jia H.J."/>
            <person name="Cai Q.L."/>
            <person name="Wang Y."/>
            <person name="Zhao H.B."/>
            <person name="Yang W.F."/>
            <person name="Wang G.Y."/>
            <person name="Li Y.H."/>
            <person name="Zhan D.L."/>
            <person name="Shen Y.T."/>
            <person name="Niu Q.F."/>
            <person name="Chang L."/>
            <person name="Qiu J."/>
            <person name="Zhao L."/>
            <person name="Xie H.B."/>
            <person name="Fu W.Y."/>
            <person name="Jin J."/>
            <person name="Li X.W."/>
            <person name="Jiao Y."/>
            <person name="Zhou C.C."/>
            <person name="Tu T."/>
            <person name="Chai C.Y."/>
            <person name="Gao J.L."/>
            <person name="Fan L.J."/>
            <person name="van de Weg E."/>
            <person name="Wang J.Y."/>
            <person name="Gao Z.S."/>
        </authorList>
    </citation>
    <scope>NUCLEOTIDE SEQUENCE [LARGE SCALE GENOMIC DNA]</scope>
    <source>
        <tissue evidence="8">Leaves</tissue>
    </source>
</reference>
<keyword evidence="9" id="KW-1185">Reference proteome</keyword>
<dbReference type="EMBL" id="RXIC02000024">
    <property type="protein sequence ID" value="KAB1210060.1"/>
    <property type="molecule type" value="Genomic_DNA"/>
</dbReference>
<dbReference type="PROSITE" id="PS51294">
    <property type="entry name" value="HTH_MYB"/>
    <property type="match status" value="2"/>
</dbReference>
<dbReference type="GO" id="GO:0005634">
    <property type="term" value="C:nucleus"/>
    <property type="evidence" value="ECO:0007669"/>
    <property type="project" value="UniProtKB-SubCell"/>
</dbReference>
<evidence type="ECO:0000259" key="6">
    <source>
        <dbReference type="PROSITE" id="PS50090"/>
    </source>
</evidence>
<dbReference type="PANTHER" id="PTHR10641">
    <property type="entry name" value="MYB FAMILY TRANSCRIPTION FACTOR"/>
    <property type="match status" value="1"/>
</dbReference>
<evidence type="ECO:0000256" key="3">
    <source>
        <dbReference type="ARBA" id="ARBA00023125"/>
    </source>
</evidence>
<evidence type="ECO:0000313" key="9">
    <source>
        <dbReference type="Proteomes" id="UP000516437"/>
    </source>
</evidence>
<dbReference type="InterPro" id="IPR009057">
    <property type="entry name" value="Homeodomain-like_sf"/>
</dbReference>
<dbReference type="InterPro" id="IPR015495">
    <property type="entry name" value="Myb_TF_plants"/>
</dbReference>
<keyword evidence="2" id="KW-0677">Repeat</keyword>
<dbReference type="SMART" id="SM00717">
    <property type="entry name" value="SANT"/>
    <property type="match status" value="2"/>
</dbReference>
<dbReference type="Proteomes" id="UP000516437">
    <property type="component" value="Chromosome 6"/>
</dbReference>
<sequence>MVKAPYYDKNGLKKGAWSPEEDNKLRAYVERYGHWNWRQIPKFSGLTRCGKSCRLRWMNYLRPDVKRGNYSKEEEEMIIKLHEELGNKWSMIAAKLPGRTDNEIKNHWHTHLKKHAKHNLTRSKGKEQLSDASQCQRKSQIRDSEVESVPADSTPSHQILESAPLSPETRSSDFSSMNSHHALPSGAIWAVDHNSLASSGTFAKFSGDFWTEPFLADSTFAQHNYHSPSLEWESILPYVSYHHDGIDVFWDLGL</sequence>
<evidence type="ECO:0000313" key="8">
    <source>
        <dbReference type="EMBL" id="KAB1210060.1"/>
    </source>
</evidence>
<dbReference type="CDD" id="cd00167">
    <property type="entry name" value="SANT"/>
    <property type="match status" value="2"/>
</dbReference>
<comment type="caution">
    <text evidence="8">The sequence shown here is derived from an EMBL/GenBank/DDBJ whole genome shotgun (WGS) entry which is preliminary data.</text>
</comment>
<evidence type="ECO:0000256" key="2">
    <source>
        <dbReference type="ARBA" id="ARBA00022737"/>
    </source>
</evidence>
<dbReference type="AlphaFoldDB" id="A0A6A1VG49"/>
<evidence type="ECO:0000256" key="4">
    <source>
        <dbReference type="ARBA" id="ARBA00023242"/>
    </source>
</evidence>
<dbReference type="InterPro" id="IPR001005">
    <property type="entry name" value="SANT/Myb"/>
</dbReference>
<proteinExistence type="predicted"/>
<dbReference type="PANTHER" id="PTHR10641:SF1402">
    <property type="entry name" value="TRANSCRIPTION FACTOR MYB8-LIKE"/>
    <property type="match status" value="1"/>
</dbReference>
<gene>
    <name evidence="8" type="ORF">CJ030_MR6G004330</name>
</gene>
<protein>
    <submittedName>
        <fullName evidence="8">Myb-related protein Myb4</fullName>
    </submittedName>
</protein>
<dbReference type="SUPFAM" id="SSF46689">
    <property type="entry name" value="Homeodomain-like"/>
    <property type="match status" value="1"/>
</dbReference>
<dbReference type="Gene3D" id="1.10.10.60">
    <property type="entry name" value="Homeodomain-like"/>
    <property type="match status" value="2"/>
</dbReference>
<feature type="domain" description="HTH myb-type" evidence="7">
    <location>
        <begin position="62"/>
        <end position="116"/>
    </location>
</feature>
<feature type="domain" description="Myb-like" evidence="6">
    <location>
        <begin position="62"/>
        <end position="112"/>
    </location>
</feature>
<feature type="domain" description="HTH myb-type" evidence="7">
    <location>
        <begin position="9"/>
        <end position="61"/>
    </location>
</feature>
<name>A0A6A1VG49_9ROSI</name>
<accession>A0A6A1VG49</accession>